<dbReference type="KEGG" id="goe:100903680"/>
<dbReference type="SUPFAM" id="SSF53098">
    <property type="entry name" value="Ribonuclease H-like"/>
    <property type="match status" value="1"/>
</dbReference>
<feature type="non-terminal residue" evidence="3">
    <location>
        <position position="1"/>
    </location>
</feature>
<name>A0AAJ6QNT8_9ACAR</name>
<gene>
    <name evidence="3" type="primary">LOC100903680</name>
</gene>
<protein>
    <submittedName>
        <fullName evidence="3">Uncharacterized protein LOC100903680</fullName>
    </submittedName>
</protein>
<feature type="domain" description="Integrase catalytic" evidence="1">
    <location>
        <begin position="58"/>
        <end position="204"/>
    </location>
</feature>
<reference evidence="3" key="1">
    <citation type="submission" date="2025-08" db="UniProtKB">
        <authorList>
            <consortium name="RefSeq"/>
        </authorList>
    </citation>
    <scope>IDENTIFICATION</scope>
</reference>
<evidence type="ECO:0000313" key="3">
    <source>
        <dbReference type="RefSeq" id="XP_003738976.1"/>
    </source>
</evidence>
<dbReference type="RefSeq" id="XP_003738976.1">
    <property type="nucleotide sequence ID" value="XM_003738928.1"/>
</dbReference>
<dbReference type="AlphaFoldDB" id="A0AAJ6QNT8"/>
<proteinExistence type="predicted"/>
<dbReference type="GO" id="GO:0015074">
    <property type="term" value="P:DNA integration"/>
    <property type="evidence" value="ECO:0007669"/>
    <property type="project" value="InterPro"/>
</dbReference>
<evidence type="ECO:0000259" key="1">
    <source>
        <dbReference type="PROSITE" id="PS50994"/>
    </source>
</evidence>
<organism evidence="2 3">
    <name type="scientific">Galendromus occidentalis</name>
    <name type="common">western predatory mite</name>
    <dbReference type="NCBI Taxonomy" id="34638"/>
    <lineage>
        <taxon>Eukaryota</taxon>
        <taxon>Metazoa</taxon>
        <taxon>Ecdysozoa</taxon>
        <taxon>Arthropoda</taxon>
        <taxon>Chelicerata</taxon>
        <taxon>Arachnida</taxon>
        <taxon>Acari</taxon>
        <taxon>Parasitiformes</taxon>
        <taxon>Mesostigmata</taxon>
        <taxon>Gamasina</taxon>
        <taxon>Phytoseioidea</taxon>
        <taxon>Phytoseiidae</taxon>
        <taxon>Typhlodrominae</taxon>
        <taxon>Galendromus</taxon>
    </lineage>
</organism>
<accession>A0AAJ6QNT8</accession>
<dbReference type="InterPro" id="IPR036397">
    <property type="entry name" value="RNaseH_sf"/>
</dbReference>
<dbReference type="PANTHER" id="PTHR47331">
    <property type="entry name" value="PHD-TYPE DOMAIN-CONTAINING PROTEIN"/>
    <property type="match status" value="1"/>
</dbReference>
<keyword evidence="2" id="KW-1185">Reference proteome</keyword>
<dbReference type="Proteomes" id="UP000694867">
    <property type="component" value="Unplaced"/>
</dbReference>
<evidence type="ECO:0000313" key="2">
    <source>
        <dbReference type="Proteomes" id="UP000694867"/>
    </source>
</evidence>
<dbReference type="GO" id="GO:0003676">
    <property type="term" value="F:nucleic acid binding"/>
    <property type="evidence" value="ECO:0007669"/>
    <property type="project" value="InterPro"/>
</dbReference>
<dbReference type="PROSITE" id="PS50994">
    <property type="entry name" value="INTEGRASE"/>
    <property type="match status" value="1"/>
</dbReference>
<dbReference type="GeneID" id="100903680"/>
<dbReference type="InterPro" id="IPR001584">
    <property type="entry name" value="Integrase_cat-core"/>
</dbReference>
<sequence length="204" mass="23247">ECWHWGGVASTLQKLRQRSFILKARKIVYDALRHCPGCKRFNAKPAAEPTPALPAFRVEITPPFLFTGVDFAGPLYYKRENGRKAKSYILLFTCAVSRAIHLELTMDLSTYAVLQALQKFINRFPSARNFISDNGASFRRADAEIRLIYNHIARGEISKWLTETKLTWKFITPASPWVGGFWERMVGCTKRCLSKALGTDRISD</sequence>
<dbReference type="InterPro" id="IPR012337">
    <property type="entry name" value="RNaseH-like_sf"/>
</dbReference>
<dbReference type="Gene3D" id="3.30.420.10">
    <property type="entry name" value="Ribonuclease H-like superfamily/Ribonuclease H"/>
    <property type="match status" value="1"/>
</dbReference>